<dbReference type="NCBIfam" id="TIGR00278">
    <property type="entry name" value="membrane protein insertion efficiency factor YidD"/>
    <property type="match status" value="1"/>
</dbReference>
<keyword evidence="2" id="KW-1133">Transmembrane helix</keyword>
<dbReference type="SMART" id="SM01234">
    <property type="entry name" value="Haemolytic"/>
    <property type="match status" value="1"/>
</dbReference>
<keyword evidence="1 2" id="KW-0472">Membrane</keyword>
<comment type="similarity">
    <text evidence="1">Belongs to the UPF0161 family.</text>
</comment>
<keyword evidence="1" id="KW-1003">Cell membrane</keyword>
<comment type="subcellular location">
    <subcellularLocation>
        <location evidence="1">Cell membrane</location>
        <topology evidence="1">Peripheral membrane protein</topology>
        <orientation evidence="1">Cytoplasmic side</orientation>
    </subcellularLocation>
</comment>
<name>A0A172WD01_BUCSC</name>
<reference evidence="3 4" key="1">
    <citation type="submission" date="2015-04" db="EMBL/GenBank/DDBJ databases">
        <title>Buchnera aphidicola assembly.</title>
        <authorList>
            <person name="Zhang Y."/>
        </authorList>
    </citation>
    <scope>NUCLEOTIDE SEQUENCE [LARGE SCALE GENOMIC DNA]</scope>
    <source>
        <strain evidence="3 4">SC</strain>
    </source>
</reference>
<feature type="transmembrane region" description="Helical" evidence="2">
    <location>
        <begin position="39"/>
        <end position="58"/>
    </location>
</feature>
<dbReference type="RefSeq" id="WP_075473735.1">
    <property type="nucleotide sequence ID" value="NZ_CP011299.1"/>
</dbReference>
<proteinExistence type="inferred from homology"/>
<comment type="function">
    <text evidence="1">Could be involved in insertion of integral membrane proteins into the membrane.</text>
</comment>
<dbReference type="Pfam" id="PF01809">
    <property type="entry name" value="YidD"/>
    <property type="match status" value="1"/>
</dbReference>
<keyword evidence="2" id="KW-0812">Transmembrane</keyword>
<evidence type="ECO:0000256" key="1">
    <source>
        <dbReference type="HAMAP-Rule" id="MF_00386"/>
    </source>
</evidence>
<sequence>MGLLLSIATRCVILIIVFYRRFISILFLPRCRFYPTCSYYALSALKNFGLIYGFFLIIKRILKCHPFHPGGYDDSFKKKS</sequence>
<evidence type="ECO:0000313" key="3">
    <source>
        <dbReference type="EMBL" id="ANF16841.1"/>
    </source>
</evidence>
<protein>
    <recommendedName>
        <fullName evidence="1">Putative membrane protein insertion efficiency factor</fullName>
    </recommendedName>
</protein>
<evidence type="ECO:0000313" key="4">
    <source>
        <dbReference type="Proteomes" id="UP000077654"/>
    </source>
</evidence>
<dbReference type="HAMAP" id="MF_00386">
    <property type="entry name" value="UPF0161_YidD"/>
    <property type="match status" value="1"/>
</dbReference>
<organism evidence="3 4">
    <name type="scientific">Buchnera aphidicola subsp. Schlechtendalia chinensis</name>
    <dbReference type="NCBI Taxonomy" id="118110"/>
    <lineage>
        <taxon>Bacteria</taxon>
        <taxon>Pseudomonadati</taxon>
        <taxon>Pseudomonadota</taxon>
        <taxon>Gammaproteobacteria</taxon>
        <taxon>Enterobacterales</taxon>
        <taxon>Erwiniaceae</taxon>
        <taxon>Buchnera</taxon>
    </lineage>
</organism>
<evidence type="ECO:0000256" key="2">
    <source>
        <dbReference type="SAM" id="Phobius"/>
    </source>
</evidence>
<dbReference type="STRING" id="118110.XW81_00075"/>
<dbReference type="PANTHER" id="PTHR33383:SF1">
    <property type="entry name" value="MEMBRANE PROTEIN INSERTION EFFICIENCY FACTOR-RELATED"/>
    <property type="match status" value="1"/>
</dbReference>
<dbReference type="PANTHER" id="PTHR33383">
    <property type="entry name" value="MEMBRANE PROTEIN INSERTION EFFICIENCY FACTOR-RELATED"/>
    <property type="match status" value="1"/>
</dbReference>
<dbReference type="PATRIC" id="fig|118110.3.peg.15"/>
<dbReference type="InterPro" id="IPR002696">
    <property type="entry name" value="Membr_insert_effic_factor_YidD"/>
</dbReference>
<dbReference type="Proteomes" id="UP000077654">
    <property type="component" value="Chromosome"/>
</dbReference>
<keyword evidence="4" id="KW-1185">Reference proteome</keyword>
<gene>
    <name evidence="3" type="ORF">XW81_00075</name>
</gene>
<dbReference type="OrthoDB" id="9801753at2"/>
<dbReference type="EMBL" id="CP011299">
    <property type="protein sequence ID" value="ANF16841.1"/>
    <property type="molecule type" value="Genomic_DNA"/>
</dbReference>
<feature type="transmembrane region" description="Helical" evidence="2">
    <location>
        <begin position="7"/>
        <end position="27"/>
    </location>
</feature>
<dbReference type="GO" id="GO:0005886">
    <property type="term" value="C:plasma membrane"/>
    <property type="evidence" value="ECO:0007669"/>
    <property type="project" value="UniProtKB-SubCell"/>
</dbReference>
<accession>A0A172WD01</accession>
<dbReference type="AlphaFoldDB" id="A0A172WD01"/>